<reference evidence="2 3" key="1">
    <citation type="submission" date="2017-03" db="EMBL/GenBank/DDBJ databases">
        <authorList>
            <person name="Afonso C.L."/>
            <person name="Miller P.J."/>
            <person name="Scott M.A."/>
            <person name="Spackman E."/>
            <person name="Goraichik I."/>
            <person name="Dimitrov K.M."/>
            <person name="Suarez D.L."/>
            <person name="Swayne D.E."/>
        </authorList>
    </citation>
    <scope>NUCLEOTIDE SEQUENCE [LARGE SCALE GENOMIC DNA]</scope>
    <source>
        <strain evidence="2">PRJEB14757</strain>
    </source>
</reference>
<keyword evidence="1" id="KW-0812">Transmembrane</keyword>
<organism evidence="2 3">
    <name type="scientific">Desulfamplus magnetovallimortis</name>
    <dbReference type="NCBI Taxonomy" id="1246637"/>
    <lineage>
        <taxon>Bacteria</taxon>
        <taxon>Pseudomonadati</taxon>
        <taxon>Thermodesulfobacteriota</taxon>
        <taxon>Desulfobacteria</taxon>
        <taxon>Desulfobacterales</taxon>
        <taxon>Desulfobacteraceae</taxon>
        <taxon>Desulfamplus</taxon>
    </lineage>
</organism>
<evidence type="ECO:0008006" key="4">
    <source>
        <dbReference type="Google" id="ProtNLM"/>
    </source>
</evidence>
<feature type="transmembrane region" description="Helical" evidence="1">
    <location>
        <begin position="7"/>
        <end position="25"/>
    </location>
</feature>
<dbReference type="AlphaFoldDB" id="A0A1W1HI57"/>
<dbReference type="STRING" id="1246637.MTBBW1_60036"/>
<dbReference type="RefSeq" id="WP_080797965.1">
    <property type="nucleotide sequence ID" value="NZ_LT828540.1"/>
</dbReference>
<dbReference type="InterPro" id="IPR007404">
    <property type="entry name" value="YdjM-like"/>
</dbReference>
<name>A0A1W1HI57_9BACT</name>
<sequence>MSGFKTHLMGGMAAGAAVSTGYILLKPGLLNPTQLTAVFVIGTIGGLLPDLDSDTGKPLAIVFGLLSVIIPVAFLDDVSKHFTATPEFLVSYFVLSYFFINHAVCEVIKRITVHRGIMHSIPFALLCGEAAFLMFIPSGTNMAIAAGIAVFSGCITHLVLDELNSIVWKFRFIPVIKSSIGSALKLKSGSLSATVFVYMLAGIAGMQVFKFIKMGS</sequence>
<dbReference type="Pfam" id="PF04307">
    <property type="entry name" value="YdjM"/>
    <property type="match status" value="1"/>
</dbReference>
<keyword evidence="1" id="KW-1133">Transmembrane helix</keyword>
<evidence type="ECO:0000256" key="1">
    <source>
        <dbReference type="SAM" id="Phobius"/>
    </source>
</evidence>
<dbReference type="Proteomes" id="UP000191931">
    <property type="component" value="Unassembled WGS sequence"/>
</dbReference>
<gene>
    <name evidence="2" type="ORF">MTBBW1_60036</name>
</gene>
<keyword evidence="1" id="KW-0472">Membrane</keyword>
<dbReference type="EMBL" id="FWEV01000303">
    <property type="protein sequence ID" value="SLM32136.1"/>
    <property type="molecule type" value="Genomic_DNA"/>
</dbReference>
<feature type="transmembrane region" description="Helical" evidence="1">
    <location>
        <begin position="58"/>
        <end position="76"/>
    </location>
</feature>
<evidence type="ECO:0000313" key="3">
    <source>
        <dbReference type="Proteomes" id="UP000191931"/>
    </source>
</evidence>
<feature type="transmembrane region" description="Helical" evidence="1">
    <location>
        <begin position="142"/>
        <end position="160"/>
    </location>
</feature>
<accession>A0A1W1HI57</accession>
<feature type="transmembrane region" description="Helical" evidence="1">
    <location>
        <begin position="88"/>
        <end position="105"/>
    </location>
</feature>
<proteinExistence type="predicted"/>
<dbReference type="OrthoDB" id="5295350at2"/>
<feature type="transmembrane region" description="Helical" evidence="1">
    <location>
        <begin position="191"/>
        <end position="212"/>
    </location>
</feature>
<evidence type="ECO:0000313" key="2">
    <source>
        <dbReference type="EMBL" id="SLM32136.1"/>
    </source>
</evidence>
<keyword evidence="3" id="KW-1185">Reference proteome</keyword>
<feature type="transmembrane region" description="Helical" evidence="1">
    <location>
        <begin position="117"/>
        <end position="136"/>
    </location>
</feature>
<feature type="transmembrane region" description="Helical" evidence="1">
    <location>
        <begin position="31"/>
        <end position="51"/>
    </location>
</feature>
<protein>
    <recommendedName>
        <fullName evidence="4">Membrane-bound metal-dependent hydrolase</fullName>
    </recommendedName>
</protein>